<feature type="non-terminal residue" evidence="1">
    <location>
        <position position="1"/>
    </location>
</feature>
<dbReference type="AlphaFoldDB" id="A0A9P5WZZ1"/>
<dbReference type="EMBL" id="MU152239">
    <property type="protein sequence ID" value="KAF9440825.1"/>
    <property type="molecule type" value="Genomic_DNA"/>
</dbReference>
<protein>
    <submittedName>
        <fullName evidence="1">Uncharacterized protein</fullName>
    </submittedName>
</protein>
<evidence type="ECO:0000313" key="2">
    <source>
        <dbReference type="Proteomes" id="UP000807342"/>
    </source>
</evidence>
<keyword evidence="2" id="KW-1185">Reference proteome</keyword>
<proteinExistence type="predicted"/>
<name>A0A9P5WZZ1_9AGAR</name>
<sequence length="86" mass="9389">PQCQQCWKWGHMTGTCCHPVICCPICSGPHSETNHHSIAECCRGNPKAMPPIPPTPADAPCSHVCTCINCSNPHAANNQHCPYWCH</sequence>
<gene>
    <name evidence="1" type="ORF">P691DRAFT_686323</name>
</gene>
<reference evidence="1" key="1">
    <citation type="submission" date="2020-11" db="EMBL/GenBank/DDBJ databases">
        <authorList>
            <consortium name="DOE Joint Genome Institute"/>
            <person name="Ahrendt S."/>
            <person name="Riley R."/>
            <person name="Andreopoulos W."/>
            <person name="Labutti K."/>
            <person name="Pangilinan J."/>
            <person name="Ruiz-Duenas F.J."/>
            <person name="Barrasa J.M."/>
            <person name="Sanchez-Garcia M."/>
            <person name="Camarero S."/>
            <person name="Miyauchi S."/>
            <person name="Serrano A."/>
            <person name="Linde D."/>
            <person name="Babiker R."/>
            <person name="Drula E."/>
            <person name="Ayuso-Fernandez I."/>
            <person name="Pacheco R."/>
            <person name="Padilla G."/>
            <person name="Ferreira P."/>
            <person name="Barriuso J."/>
            <person name="Kellner H."/>
            <person name="Castanera R."/>
            <person name="Alfaro M."/>
            <person name="Ramirez L."/>
            <person name="Pisabarro A.G."/>
            <person name="Kuo A."/>
            <person name="Tritt A."/>
            <person name="Lipzen A."/>
            <person name="He G."/>
            <person name="Yan M."/>
            <person name="Ng V."/>
            <person name="Cullen D."/>
            <person name="Martin F."/>
            <person name="Rosso M.-N."/>
            <person name="Henrissat B."/>
            <person name="Hibbett D."/>
            <person name="Martinez A.T."/>
            <person name="Grigoriev I.V."/>
        </authorList>
    </citation>
    <scope>NUCLEOTIDE SEQUENCE</scope>
    <source>
        <strain evidence="1">MF-IS2</strain>
    </source>
</reference>
<dbReference type="OrthoDB" id="2741553at2759"/>
<comment type="caution">
    <text evidence="1">The sequence shown here is derived from an EMBL/GenBank/DDBJ whole genome shotgun (WGS) entry which is preliminary data.</text>
</comment>
<dbReference type="Proteomes" id="UP000807342">
    <property type="component" value="Unassembled WGS sequence"/>
</dbReference>
<accession>A0A9P5WZZ1</accession>
<organism evidence="1 2">
    <name type="scientific">Macrolepiota fuliginosa MF-IS2</name>
    <dbReference type="NCBI Taxonomy" id="1400762"/>
    <lineage>
        <taxon>Eukaryota</taxon>
        <taxon>Fungi</taxon>
        <taxon>Dikarya</taxon>
        <taxon>Basidiomycota</taxon>
        <taxon>Agaricomycotina</taxon>
        <taxon>Agaricomycetes</taxon>
        <taxon>Agaricomycetidae</taxon>
        <taxon>Agaricales</taxon>
        <taxon>Agaricineae</taxon>
        <taxon>Agaricaceae</taxon>
        <taxon>Macrolepiota</taxon>
    </lineage>
</organism>
<evidence type="ECO:0000313" key="1">
    <source>
        <dbReference type="EMBL" id="KAF9440825.1"/>
    </source>
</evidence>